<dbReference type="GO" id="GO:0016831">
    <property type="term" value="F:carboxy-lyase activity"/>
    <property type="evidence" value="ECO:0007669"/>
    <property type="project" value="UniProtKB-KW"/>
</dbReference>
<evidence type="ECO:0000256" key="2">
    <source>
        <dbReference type="ARBA" id="ARBA00023239"/>
    </source>
</evidence>
<dbReference type="GO" id="GO:0019748">
    <property type="term" value="P:secondary metabolic process"/>
    <property type="evidence" value="ECO:0007669"/>
    <property type="project" value="TreeGrafter"/>
</dbReference>
<keyword evidence="1 3" id="KW-0210">Decarboxylase</keyword>
<protein>
    <recommendedName>
        <fullName evidence="4">Amidohydrolase-related domain-containing protein</fullName>
    </recommendedName>
</protein>
<dbReference type="OrthoDB" id="1879366at2759"/>
<dbReference type="SUPFAM" id="SSF51556">
    <property type="entry name" value="Metallo-dependent hydrolases"/>
    <property type="match status" value="1"/>
</dbReference>
<dbReference type="InterPro" id="IPR032466">
    <property type="entry name" value="Metal_Hydrolase"/>
</dbReference>
<dbReference type="InterPro" id="IPR006680">
    <property type="entry name" value="Amidohydro-rel"/>
</dbReference>
<dbReference type="GO" id="GO:0016787">
    <property type="term" value="F:hydrolase activity"/>
    <property type="evidence" value="ECO:0007669"/>
    <property type="project" value="InterPro"/>
</dbReference>
<organism evidence="5 6">
    <name type="scientific">Monilinia vaccinii-corymbosi</name>
    <dbReference type="NCBI Taxonomy" id="61207"/>
    <lineage>
        <taxon>Eukaryota</taxon>
        <taxon>Fungi</taxon>
        <taxon>Dikarya</taxon>
        <taxon>Ascomycota</taxon>
        <taxon>Pezizomycotina</taxon>
        <taxon>Leotiomycetes</taxon>
        <taxon>Helotiales</taxon>
        <taxon>Sclerotiniaceae</taxon>
        <taxon>Monilinia</taxon>
    </lineage>
</organism>
<dbReference type="Gene3D" id="3.20.20.140">
    <property type="entry name" value="Metal-dependent hydrolases"/>
    <property type="match status" value="1"/>
</dbReference>
<reference evidence="5" key="1">
    <citation type="submission" date="2020-10" db="EMBL/GenBank/DDBJ databases">
        <title>Genome Sequence of Monilinia vaccinii-corymbosi Sheds Light on Mummy Berry Disease Infection of Blueberry and Mating Type.</title>
        <authorList>
            <person name="Yow A.G."/>
            <person name="Zhang Y."/>
            <person name="Bansal K."/>
            <person name="Eacker S.M."/>
            <person name="Sullivan S."/>
            <person name="Liachko I."/>
            <person name="Cubeta M.A."/>
            <person name="Rollins J.A."/>
            <person name="Ashrafi H."/>
        </authorList>
    </citation>
    <scope>NUCLEOTIDE SEQUENCE</scope>
    <source>
        <strain evidence="5">RL-1</strain>
    </source>
</reference>
<evidence type="ECO:0000256" key="1">
    <source>
        <dbReference type="ARBA" id="ARBA00022793"/>
    </source>
</evidence>
<keyword evidence="6" id="KW-1185">Reference proteome</keyword>
<dbReference type="EMBL" id="CP063406">
    <property type="protein sequence ID" value="QSZ30995.1"/>
    <property type="molecule type" value="Genomic_DNA"/>
</dbReference>
<dbReference type="PANTHER" id="PTHR21240:SF30">
    <property type="entry name" value="AMIDOHYDROLASE-RELATED DOMAIN-CONTAINING PROTEIN-RELATED"/>
    <property type="match status" value="1"/>
</dbReference>
<evidence type="ECO:0000313" key="5">
    <source>
        <dbReference type="EMBL" id="QSZ30995.1"/>
    </source>
</evidence>
<proteinExistence type="inferred from homology"/>
<keyword evidence="2 3" id="KW-0456">Lyase</keyword>
<name>A0A8A3NZA5_9HELO</name>
<evidence type="ECO:0000256" key="3">
    <source>
        <dbReference type="RuleBase" id="RU366045"/>
    </source>
</evidence>
<dbReference type="Proteomes" id="UP000672032">
    <property type="component" value="Chromosome 2"/>
</dbReference>
<feature type="domain" description="Amidohydrolase-related" evidence="4">
    <location>
        <begin position="154"/>
        <end position="405"/>
    </location>
</feature>
<evidence type="ECO:0000259" key="4">
    <source>
        <dbReference type="Pfam" id="PF04909"/>
    </source>
</evidence>
<evidence type="ECO:0000313" key="6">
    <source>
        <dbReference type="Proteomes" id="UP000672032"/>
    </source>
</evidence>
<dbReference type="AlphaFoldDB" id="A0A8A3NZA5"/>
<dbReference type="PANTHER" id="PTHR21240">
    <property type="entry name" value="2-AMINO-3-CARBOXYLMUCONATE-6-SEMIALDEHYDE DECARBOXYLASE"/>
    <property type="match status" value="1"/>
</dbReference>
<dbReference type="Pfam" id="PF04909">
    <property type="entry name" value="Amidohydro_2"/>
    <property type="match status" value="1"/>
</dbReference>
<gene>
    <name evidence="5" type="ORF">DSL72_000556</name>
</gene>
<sequence length="406" mass="44821">MLVSTTKDVFSYQDLAVCSINNAHYSSPPAFCKQRPAEAAVIVLRRAVNGNRIPVIDRPTFTSLQTSVSGKIVLEEHINTAVFNVSYTTPYFPLTDEIPYTAKSYQGTTGSRLDGSASSIAARIEEMDKANISISILSLTGPGIQGIFNTTYAIYAASAVNNETAAIYKTGIHSSRFEFFCQVPLQDAEAAAAEAERCVKDLGGVGIWSNGYTNNNSANAPIYLDHPMYEVFWAKVQELNVPLYLHPREPIPQQQTSFVGYEFLAGSVLGFSTETMTHALRIMLSGVFDRYPDIKIILGHCGEGLPFYLTRMKQRMRHMTPGSWAMKSDLLTYWEKNFWVTTSGVMSLTTLNAAIGSIGANRVLFSVDYPFEDDVEQAGWFDGLELPGNTKDMIGFENAKTLFGFT</sequence>
<accession>A0A8A3NZA5</accession>
<dbReference type="InterPro" id="IPR032465">
    <property type="entry name" value="ACMSD"/>
</dbReference>
<dbReference type="GO" id="GO:0005829">
    <property type="term" value="C:cytosol"/>
    <property type="evidence" value="ECO:0007669"/>
    <property type="project" value="TreeGrafter"/>
</dbReference>
<comment type="similarity">
    <text evidence="3">Belongs to the metallo-dependent hydrolases superfamily.</text>
</comment>